<dbReference type="PROSITE" id="PS00194">
    <property type="entry name" value="THIOREDOXIN_1"/>
    <property type="match status" value="1"/>
</dbReference>
<evidence type="ECO:0000256" key="7">
    <source>
        <dbReference type="RuleBase" id="RU364038"/>
    </source>
</evidence>
<comment type="subcellular location">
    <subcellularLocation>
        <location evidence="1 7">Periplasm</location>
    </subcellularLocation>
</comment>
<comment type="caution">
    <text evidence="10">The sequence shown here is derived from an EMBL/GenBank/DDBJ whole genome shotgun (WGS) entry which is preliminary data.</text>
</comment>
<gene>
    <name evidence="10" type="primary">dsbC</name>
    <name evidence="10" type="ORF">CUZ56_00926</name>
</gene>
<dbReference type="Gene3D" id="3.40.30.10">
    <property type="entry name" value="Glutaredoxin"/>
    <property type="match status" value="1"/>
</dbReference>
<evidence type="ECO:0000259" key="8">
    <source>
        <dbReference type="Pfam" id="PF10411"/>
    </source>
</evidence>
<feature type="domain" description="Thioredoxin-like fold" evidence="9">
    <location>
        <begin position="121"/>
        <end position="242"/>
    </location>
</feature>
<evidence type="ECO:0000256" key="1">
    <source>
        <dbReference type="ARBA" id="ARBA00004418"/>
    </source>
</evidence>
<dbReference type="SUPFAM" id="SSF54423">
    <property type="entry name" value="DsbC/DsbG N-terminal domain-like"/>
    <property type="match status" value="1"/>
</dbReference>
<feature type="chain" id="PRO_5018815215" description="Thiol:disulfide interchange protein" evidence="7">
    <location>
        <begin position="27"/>
        <end position="248"/>
    </location>
</feature>
<dbReference type="Pfam" id="PF13098">
    <property type="entry name" value="Thioredoxin_2"/>
    <property type="match status" value="1"/>
</dbReference>
<feature type="signal peptide" evidence="7">
    <location>
        <begin position="1"/>
        <end position="26"/>
    </location>
</feature>
<keyword evidence="11" id="KW-1185">Reference proteome</keyword>
<comment type="function">
    <text evidence="7">Required for disulfide bond formation in some periplasmic proteins. Acts by transferring its disulfide bond to other proteins and is reduced in the process.</text>
</comment>
<evidence type="ECO:0000313" key="11">
    <source>
        <dbReference type="Proteomes" id="UP000286947"/>
    </source>
</evidence>
<dbReference type="AlphaFoldDB" id="A0A433SE00"/>
<keyword evidence="3 7" id="KW-0732">Signal</keyword>
<keyword evidence="6 7" id="KW-0676">Redox-active center</keyword>
<evidence type="ECO:0000256" key="2">
    <source>
        <dbReference type="ARBA" id="ARBA00009813"/>
    </source>
</evidence>
<evidence type="ECO:0000256" key="4">
    <source>
        <dbReference type="ARBA" id="ARBA00022764"/>
    </source>
</evidence>
<dbReference type="GO" id="GO:0042597">
    <property type="term" value="C:periplasmic space"/>
    <property type="evidence" value="ECO:0007669"/>
    <property type="project" value="UniProtKB-SubCell"/>
</dbReference>
<keyword evidence="5" id="KW-1015">Disulfide bond</keyword>
<accession>A0A433SE00</accession>
<evidence type="ECO:0000256" key="6">
    <source>
        <dbReference type="ARBA" id="ARBA00023284"/>
    </source>
</evidence>
<dbReference type="CDD" id="cd03020">
    <property type="entry name" value="DsbA_DsbC_DsbG"/>
    <property type="match status" value="1"/>
</dbReference>
<feature type="domain" description="Disulphide bond isomerase DsbC/G N-terminal" evidence="8">
    <location>
        <begin position="32"/>
        <end position="97"/>
    </location>
</feature>
<dbReference type="InterPro" id="IPR017937">
    <property type="entry name" value="Thioredoxin_CS"/>
</dbReference>
<comment type="similarity">
    <text evidence="2 7">Belongs to the thioredoxin family. DsbC subfamily.</text>
</comment>
<dbReference type="InterPro" id="IPR009094">
    <property type="entry name" value="DiS-bond_isomerase_DsbC/G_N_sf"/>
</dbReference>
<name>A0A433SE00_9BURK</name>
<dbReference type="InterPro" id="IPR012336">
    <property type="entry name" value="Thioredoxin-like_fold"/>
</dbReference>
<evidence type="ECO:0000256" key="5">
    <source>
        <dbReference type="ARBA" id="ARBA00023157"/>
    </source>
</evidence>
<dbReference type="PANTHER" id="PTHR35272:SF3">
    <property type="entry name" value="THIOL:DISULFIDE INTERCHANGE PROTEIN DSBC"/>
    <property type="match status" value="1"/>
</dbReference>
<dbReference type="InterPro" id="IPR018950">
    <property type="entry name" value="DiS-bond_isomerase_DsbC/G_N"/>
</dbReference>
<dbReference type="EMBL" id="PQSP01000002">
    <property type="protein sequence ID" value="RUS66989.1"/>
    <property type="molecule type" value="Genomic_DNA"/>
</dbReference>
<reference evidence="10 11" key="1">
    <citation type="submission" date="2018-01" db="EMBL/GenBank/DDBJ databases">
        <title>Saezia sanguinis gen. nov., sp. nov., in the order Burkholderiales isolated from human blood.</title>
        <authorList>
            <person name="Medina-Pascual M.J."/>
            <person name="Valdezate S."/>
            <person name="Monzon S."/>
            <person name="Cuesta I."/>
            <person name="Carrasco G."/>
            <person name="Villalon P."/>
            <person name="Saez-Nieto J.A."/>
        </authorList>
    </citation>
    <scope>NUCLEOTIDE SEQUENCE [LARGE SCALE GENOMIC DNA]</scope>
    <source>
        <strain evidence="10 11">CNM695-12</strain>
    </source>
</reference>
<evidence type="ECO:0000259" key="9">
    <source>
        <dbReference type="Pfam" id="PF13098"/>
    </source>
</evidence>
<dbReference type="PANTHER" id="PTHR35272">
    <property type="entry name" value="THIOL:DISULFIDE INTERCHANGE PROTEIN DSBC-RELATED"/>
    <property type="match status" value="1"/>
</dbReference>
<dbReference type="Proteomes" id="UP000286947">
    <property type="component" value="Unassembled WGS sequence"/>
</dbReference>
<organism evidence="10 11">
    <name type="scientific">Saezia sanguinis</name>
    <dbReference type="NCBI Taxonomy" id="1965230"/>
    <lineage>
        <taxon>Bacteria</taxon>
        <taxon>Pseudomonadati</taxon>
        <taxon>Pseudomonadota</taxon>
        <taxon>Betaproteobacteria</taxon>
        <taxon>Burkholderiales</taxon>
        <taxon>Saeziaceae</taxon>
        <taxon>Saezia</taxon>
    </lineage>
</organism>
<dbReference type="Gene3D" id="3.10.450.70">
    <property type="entry name" value="Disulphide bond isomerase, DsbC/G, N-terminal"/>
    <property type="match status" value="1"/>
</dbReference>
<evidence type="ECO:0000256" key="3">
    <source>
        <dbReference type="ARBA" id="ARBA00022729"/>
    </source>
</evidence>
<evidence type="ECO:0000313" key="10">
    <source>
        <dbReference type="EMBL" id="RUS66989.1"/>
    </source>
</evidence>
<protein>
    <recommendedName>
        <fullName evidence="7">Thiol:disulfide interchange protein</fullName>
    </recommendedName>
</protein>
<dbReference type="SUPFAM" id="SSF52833">
    <property type="entry name" value="Thioredoxin-like"/>
    <property type="match status" value="1"/>
</dbReference>
<dbReference type="InterPro" id="IPR051470">
    <property type="entry name" value="Thiol:disulfide_interchange"/>
</dbReference>
<dbReference type="Pfam" id="PF10411">
    <property type="entry name" value="DsbC_N"/>
    <property type="match status" value="1"/>
</dbReference>
<keyword evidence="4 7" id="KW-0574">Periplasm</keyword>
<dbReference type="InterPro" id="IPR036249">
    <property type="entry name" value="Thioredoxin-like_sf"/>
</dbReference>
<proteinExistence type="inferred from homology"/>
<dbReference type="InterPro" id="IPR033954">
    <property type="entry name" value="DiS-bond_Isoase_DsbC/G"/>
</dbReference>
<sequence precursor="true">MNKIWRSVLAAMMGIGILCSATMAWAEDLEAIKKAISQKWTQNMPALPPVQEVRATGISGLYEIRLGESEIVYADAKGDYILQGNLLDLQNRRDLTQERIDQLTAVDFKALPFKDAIVIKRGDGSRQLAVFEDPNCGYCHKFEQQLATVDNVTVYVFLYPILSPDSHAKSRNIWCAANPAQAWQDWMLRQKAPSNAACDTAPLVRNVAFGEKYRITGTPTLIFADGSRIPGAVDPATIEQRLAVAHAQ</sequence>